<evidence type="ECO:0000313" key="1">
    <source>
        <dbReference type="EMBL" id="MCS3920497.1"/>
    </source>
</evidence>
<comment type="caution">
    <text evidence="1">The sequence shown here is derived from an EMBL/GenBank/DDBJ whole genome shotgun (WGS) entry which is preliminary data.</text>
</comment>
<dbReference type="RefSeq" id="WP_259099841.1">
    <property type="nucleotide sequence ID" value="NZ_CP130454.1"/>
</dbReference>
<evidence type="ECO:0000313" key="2">
    <source>
        <dbReference type="Proteomes" id="UP001204798"/>
    </source>
</evidence>
<proteinExistence type="predicted"/>
<dbReference type="EMBL" id="JANUCP010000005">
    <property type="protein sequence ID" value="MCS3920497.1"/>
    <property type="molecule type" value="Genomic_DNA"/>
</dbReference>
<sequence>MPRWRIRRIFPAVVHPLVNPFLSPSSGITLAQIVTRAVANILSFRLVFADEANEWEVGAQSINQPLVTRPKFHAFPLK</sequence>
<gene>
    <name evidence="1" type="ORF">M2350_002926</name>
</gene>
<keyword evidence="2" id="KW-1185">Reference proteome</keyword>
<accession>A0ABT2ERA3</accession>
<dbReference type="Proteomes" id="UP001204798">
    <property type="component" value="Unassembled WGS sequence"/>
</dbReference>
<reference evidence="1 2" key="1">
    <citation type="submission" date="2022-08" db="EMBL/GenBank/DDBJ databases">
        <title>Bacterial and archaeal communities from various locations to study Microbial Dark Matter (Phase II).</title>
        <authorList>
            <person name="Stepanauskas R."/>
        </authorList>
    </citation>
    <scope>NUCLEOTIDE SEQUENCE [LARGE SCALE GENOMIC DNA]</scope>
    <source>
        <strain evidence="1 2">PD1</strain>
    </source>
</reference>
<organism evidence="1 2">
    <name type="scientific">Candidatus Fervidibacter sacchari</name>
    <dbReference type="NCBI Taxonomy" id="1448929"/>
    <lineage>
        <taxon>Bacteria</taxon>
        <taxon>Candidatus Fervidibacterota</taxon>
        <taxon>Candidatus Fervidibacter</taxon>
    </lineage>
</organism>
<protein>
    <submittedName>
        <fullName evidence="1">Uncharacterized protein</fullName>
    </submittedName>
</protein>
<name>A0ABT2ERA3_9BACT</name>